<name>A0A5N4DFF6_CAMDR</name>
<protein>
    <submittedName>
        <fullName evidence="2">Uncharacterized protein</fullName>
    </submittedName>
</protein>
<feature type="region of interest" description="Disordered" evidence="1">
    <location>
        <begin position="90"/>
        <end position="113"/>
    </location>
</feature>
<evidence type="ECO:0000256" key="1">
    <source>
        <dbReference type="SAM" id="MobiDB-lite"/>
    </source>
</evidence>
<feature type="region of interest" description="Disordered" evidence="1">
    <location>
        <begin position="1"/>
        <end position="30"/>
    </location>
</feature>
<reference evidence="2 3" key="1">
    <citation type="journal article" date="2019" name="Mol. Ecol. Resour.">
        <title>Improving Illumina assemblies with Hi-C and long reads: an example with the North African dromedary.</title>
        <authorList>
            <person name="Elbers J.P."/>
            <person name="Rogers M.F."/>
            <person name="Perelman P.L."/>
            <person name="Proskuryakova A.A."/>
            <person name="Serdyukova N.A."/>
            <person name="Johnson W.E."/>
            <person name="Horin P."/>
            <person name="Corander J."/>
            <person name="Murphy D."/>
            <person name="Burger P.A."/>
        </authorList>
    </citation>
    <scope>NUCLEOTIDE SEQUENCE [LARGE SCALE GENOMIC DNA]</scope>
    <source>
        <strain evidence="2">Drom800</strain>
        <tissue evidence="2">Blood</tissue>
    </source>
</reference>
<keyword evidence="3" id="KW-1185">Reference proteome</keyword>
<comment type="caution">
    <text evidence="2">The sequence shown here is derived from an EMBL/GenBank/DDBJ whole genome shotgun (WGS) entry which is preliminary data.</text>
</comment>
<sequence length="199" mass="21476">MGETGTFDRGQGLRQDPGEDLAPEGSGGPLRGLRRGVKMVFVVLNKWFGGSKTTGVGKVTWTRVVVVRTVAPRRRCTVVQWARGREAEAEMEPDHGALGSWAQGPKGTGRPLKERKRPKLEAGWLPAVQTSCEDCEAVIEDSSSSHKEPAGLFPRRMRSSWWLCFQAEPSLSAGLGTKQKTVGVQDSGEPGGHEPGVSV</sequence>
<evidence type="ECO:0000313" key="3">
    <source>
        <dbReference type="Proteomes" id="UP000299084"/>
    </source>
</evidence>
<feature type="region of interest" description="Disordered" evidence="1">
    <location>
        <begin position="174"/>
        <end position="199"/>
    </location>
</feature>
<dbReference type="Proteomes" id="UP000299084">
    <property type="component" value="Unassembled WGS sequence"/>
</dbReference>
<evidence type="ECO:0000313" key="2">
    <source>
        <dbReference type="EMBL" id="KAB1269858.1"/>
    </source>
</evidence>
<proteinExistence type="predicted"/>
<dbReference type="EMBL" id="JWIN03000012">
    <property type="protein sequence ID" value="KAB1269858.1"/>
    <property type="molecule type" value="Genomic_DNA"/>
</dbReference>
<organism evidence="2 3">
    <name type="scientific">Camelus dromedarius</name>
    <name type="common">Dromedary</name>
    <name type="synonym">Arabian camel</name>
    <dbReference type="NCBI Taxonomy" id="9838"/>
    <lineage>
        <taxon>Eukaryota</taxon>
        <taxon>Metazoa</taxon>
        <taxon>Chordata</taxon>
        <taxon>Craniata</taxon>
        <taxon>Vertebrata</taxon>
        <taxon>Euteleostomi</taxon>
        <taxon>Mammalia</taxon>
        <taxon>Eutheria</taxon>
        <taxon>Laurasiatheria</taxon>
        <taxon>Artiodactyla</taxon>
        <taxon>Tylopoda</taxon>
        <taxon>Camelidae</taxon>
        <taxon>Camelus</taxon>
    </lineage>
</organism>
<gene>
    <name evidence="2" type="ORF">Cadr_000017573</name>
</gene>
<dbReference type="AlphaFoldDB" id="A0A5N4DFF6"/>
<feature type="compositionally biased region" description="Gly residues" evidence="1">
    <location>
        <begin position="189"/>
        <end position="199"/>
    </location>
</feature>
<accession>A0A5N4DFF6</accession>